<protein>
    <submittedName>
        <fullName evidence="1">Uncharacterized protein</fullName>
    </submittedName>
</protein>
<reference evidence="1" key="1">
    <citation type="submission" date="2021-02" db="EMBL/GenBank/DDBJ databases">
        <authorList>
            <person name="Nowell W R."/>
        </authorList>
    </citation>
    <scope>NUCLEOTIDE SEQUENCE</scope>
</reference>
<dbReference type="AlphaFoldDB" id="A0A8S2JYP5"/>
<dbReference type="EMBL" id="CAJOBH010001022">
    <property type="protein sequence ID" value="CAF3831388.1"/>
    <property type="molecule type" value="Genomic_DNA"/>
</dbReference>
<evidence type="ECO:0000313" key="1">
    <source>
        <dbReference type="EMBL" id="CAF3831388.1"/>
    </source>
</evidence>
<gene>
    <name evidence="1" type="ORF">BYL167_LOCUS4722</name>
</gene>
<name>A0A8S2JYP5_9BILA</name>
<proteinExistence type="predicted"/>
<sequence length="210" mass="24337">MKIKWLDLESSSMKHILCGADYPDLYGLGLYNIKEETAECLFIDERLSSGIFKNPITTLIITAGPNQNDLTIMKSICHHIFIVFIKLTHLIFYESSYQNIVRLLFDFPSPSFFSSTLLCFFLSRVLPTSYCHVLILPLLYRMSNLEKLGLYLTLYVETFIDGNNLKKNILNHISQLNQFTFDIHSLMLINNTMNLPSKEDIQRTFIVSLY</sequence>
<accession>A0A8S2JYP5</accession>
<dbReference type="Proteomes" id="UP000681967">
    <property type="component" value="Unassembled WGS sequence"/>
</dbReference>
<evidence type="ECO:0000313" key="2">
    <source>
        <dbReference type="Proteomes" id="UP000681967"/>
    </source>
</evidence>
<organism evidence="1 2">
    <name type="scientific">Rotaria magnacalcarata</name>
    <dbReference type="NCBI Taxonomy" id="392030"/>
    <lineage>
        <taxon>Eukaryota</taxon>
        <taxon>Metazoa</taxon>
        <taxon>Spiralia</taxon>
        <taxon>Gnathifera</taxon>
        <taxon>Rotifera</taxon>
        <taxon>Eurotatoria</taxon>
        <taxon>Bdelloidea</taxon>
        <taxon>Philodinida</taxon>
        <taxon>Philodinidae</taxon>
        <taxon>Rotaria</taxon>
    </lineage>
</organism>
<comment type="caution">
    <text evidence="1">The sequence shown here is derived from an EMBL/GenBank/DDBJ whole genome shotgun (WGS) entry which is preliminary data.</text>
</comment>